<feature type="compositionally biased region" description="Polar residues" evidence="1">
    <location>
        <begin position="514"/>
        <end position="524"/>
    </location>
</feature>
<keyword evidence="3" id="KW-1185">Reference proteome</keyword>
<reference evidence="2" key="1">
    <citation type="submission" date="2020-12" db="EMBL/GenBank/DDBJ databases">
        <authorList>
            <person name="Iha C."/>
        </authorList>
    </citation>
    <scope>NUCLEOTIDE SEQUENCE</scope>
</reference>
<dbReference type="AlphaFoldDB" id="A0A8S1JF20"/>
<feature type="region of interest" description="Disordered" evidence="1">
    <location>
        <begin position="509"/>
        <end position="529"/>
    </location>
</feature>
<feature type="region of interest" description="Disordered" evidence="1">
    <location>
        <begin position="547"/>
        <end position="568"/>
    </location>
</feature>
<sequence>MGGAVSMWEQSAFRAMNVSMKSNKAGAGGAVYADDSLLDLLASTIKDNSASGGGGGLHIRLSADNAFKSNIAGLLNQCTLKKNDAKVGGGLYFFEQQPSSGTTQRLPSRAPSHRIALVQSEFVNNSAAQTGGALFTNSPRHVDVHCESTQTLQYLQSVASEHEHGAIVASESNGMKRSNPCADTWVRNTAGAIAEGGAAATPAVAARICGVESGSCIAEGSGSDKFLLRNHTSGQDLEPFAVELLDAFGNPAIAQRDMRILVLADSEEVSLSGQLVANAGVRTDFTDVRLRSRVDTVYDVLLRFDPDDLPPLVFRVQVRECLPGEVADAQGTLCSPCTHGTYSFSPAQWCSICPADAQCTAATVTPNDGYWHSTSKSRQIHPCIWPKACKFAGRDGVLVDQAREAHLEGRRLDAEEYRQCSQGHAGVLCAECERSRGKTGSGECVDCGGWAKSITLAFFTAAWFVLLVYMVFTNAMPVSKPSSPESVPTVRATDNPSYMASHTLEFLEAARGSSPRSPTPVSRASKQRYPSRCAVLRAPSAGAGSQFSIRHLDDPSTESRCYTTDVLK</sequence>
<evidence type="ECO:0000256" key="1">
    <source>
        <dbReference type="SAM" id="MobiDB-lite"/>
    </source>
</evidence>
<dbReference type="PANTHER" id="PTHR11319">
    <property type="entry name" value="G PROTEIN-COUPLED RECEPTOR-RELATED"/>
    <property type="match status" value="1"/>
</dbReference>
<dbReference type="PANTHER" id="PTHR11319:SF35">
    <property type="entry name" value="OUTER MEMBRANE PROTEIN PMPC-RELATED"/>
    <property type="match status" value="1"/>
</dbReference>
<dbReference type="EMBL" id="CAJHUC010002933">
    <property type="protein sequence ID" value="CAD7704620.1"/>
    <property type="molecule type" value="Genomic_DNA"/>
</dbReference>
<evidence type="ECO:0000313" key="3">
    <source>
        <dbReference type="Proteomes" id="UP000708148"/>
    </source>
</evidence>
<dbReference type="Proteomes" id="UP000708148">
    <property type="component" value="Unassembled WGS sequence"/>
</dbReference>
<comment type="caution">
    <text evidence="2">The sequence shown here is derived from an EMBL/GenBank/DDBJ whole genome shotgun (WGS) entry which is preliminary data.</text>
</comment>
<proteinExistence type="predicted"/>
<dbReference type="OrthoDB" id="551156at2759"/>
<accession>A0A8S1JF20</accession>
<organism evidence="2 3">
    <name type="scientific">Ostreobium quekettii</name>
    <dbReference type="NCBI Taxonomy" id="121088"/>
    <lineage>
        <taxon>Eukaryota</taxon>
        <taxon>Viridiplantae</taxon>
        <taxon>Chlorophyta</taxon>
        <taxon>core chlorophytes</taxon>
        <taxon>Ulvophyceae</taxon>
        <taxon>TCBD clade</taxon>
        <taxon>Bryopsidales</taxon>
        <taxon>Ostreobineae</taxon>
        <taxon>Ostreobiaceae</taxon>
        <taxon>Ostreobium</taxon>
    </lineage>
</organism>
<protein>
    <submittedName>
        <fullName evidence="2">Uncharacterized protein</fullName>
    </submittedName>
</protein>
<gene>
    <name evidence="2" type="ORF">OSTQU699_LOCUS9975</name>
</gene>
<name>A0A8S1JF20_9CHLO</name>
<feature type="non-terminal residue" evidence="2">
    <location>
        <position position="568"/>
    </location>
</feature>
<evidence type="ECO:0000313" key="2">
    <source>
        <dbReference type="EMBL" id="CAD7704620.1"/>
    </source>
</evidence>